<accession>A0A9N9GV59</accession>
<keyword evidence="2" id="KW-1185">Reference proteome</keyword>
<gene>
    <name evidence="1" type="ORF">ALEPTO_LOCUS9269</name>
</gene>
<dbReference type="EMBL" id="CAJVPS010006776">
    <property type="protein sequence ID" value="CAG8628681.1"/>
    <property type="molecule type" value="Genomic_DNA"/>
</dbReference>
<organism evidence="1 2">
    <name type="scientific">Ambispora leptoticha</name>
    <dbReference type="NCBI Taxonomy" id="144679"/>
    <lineage>
        <taxon>Eukaryota</taxon>
        <taxon>Fungi</taxon>
        <taxon>Fungi incertae sedis</taxon>
        <taxon>Mucoromycota</taxon>
        <taxon>Glomeromycotina</taxon>
        <taxon>Glomeromycetes</taxon>
        <taxon>Archaeosporales</taxon>
        <taxon>Ambisporaceae</taxon>
        <taxon>Ambispora</taxon>
    </lineage>
</organism>
<dbReference type="Proteomes" id="UP000789508">
    <property type="component" value="Unassembled WGS sequence"/>
</dbReference>
<name>A0A9N9GV59_9GLOM</name>
<comment type="caution">
    <text evidence="1">The sequence shown here is derived from an EMBL/GenBank/DDBJ whole genome shotgun (WGS) entry which is preliminary data.</text>
</comment>
<evidence type="ECO:0000313" key="2">
    <source>
        <dbReference type="Proteomes" id="UP000789508"/>
    </source>
</evidence>
<dbReference type="AlphaFoldDB" id="A0A9N9GV59"/>
<evidence type="ECO:0000313" key="1">
    <source>
        <dbReference type="EMBL" id="CAG8628681.1"/>
    </source>
</evidence>
<proteinExistence type="predicted"/>
<protein>
    <submittedName>
        <fullName evidence="1">9822_t:CDS:1</fullName>
    </submittedName>
</protein>
<reference evidence="1" key="1">
    <citation type="submission" date="2021-06" db="EMBL/GenBank/DDBJ databases">
        <authorList>
            <person name="Kallberg Y."/>
            <person name="Tangrot J."/>
            <person name="Rosling A."/>
        </authorList>
    </citation>
    <scope>NUCLEOTIDE SEQUENCE</scope>
    <source>
        <strain evidence="1">FL130A</strain>
    </source>
</reference>
<sequence>MSKEVEHKDSEKNYSSADLNKKILDGTFLYPTQSHSRAFWQILFDGKDWEDGKGKMISNIEYLKSKLNANERNEFDQYIKVSNENVSNSSVRSVYFIYKVASPDLVGKIRRKKYFDEDQAKARWKGSLDESFYEFCSYQAQEQQAQIQVPPK</sequence>